<dbReference type="Proteomes" id="UP001055712">
    <property type="component" value="Unassembled WGS sequence"/>
</dbReference>
<comment type="caution">
    <text evidence="1">The sequence shown here is derived from an EMBL/GenBank/DDBJ whole genome shotgun (WGS) entry which is preliminary data.</text>
</comment>
<organism evidence="1 2">
    <name type="scientific">Chlorella vulgaris</name>
    <name type="common">Green alga</name>
    <dbReference type="NCBI Taxonomy" id="3077"/>
    <lineage>
        <taxon>Eukaryota</taxon>
        <taxon>Viridiplantae</taxon>
        <taxon>Chlorophyta</taxon>
        <taxon>core chlorophytes</taxon>
        <taxon>Trebouxiophyceae</taxon>
        <taxon>Chlorellales</taxon>
        <taxon>Chlorellaceae</taxon>
        <taxon>Chlorella clade</taxon>
        <taxon>Chlorella</taxon>
    </lineage>
</organism>
<dbReference type="EMBL" id="SIDB01000003">
    <property type="protein sequence ID" value="KAI3434897.1"/>
    <property type="molecule type" value="Genomic_DNA"/>
</dbReference>
<reference evidence="1" key="1">
    <citation type="journal article" date="2019" name="Plant J.">
        <title>Chlorella vulgaris genome assembly and annotation reveals the molecular basis for metabolic acclimation to high light conditions.</title>
        <authorList>
            <person name="Cecchin M."/>
            <person name="Marcolungo L."/>
            <person name="Rossato M."/>
            <person name="Girolomoni L."/>
            <person name="Cosentino E."/>
            <person name="Cuine S."/>
            <person name="Li-Beisson Y."/>
            <person name="Delledonne M."/>
            <person name="Ballottari M."/>
        </authorList>
    </citation>
    <scope>NUCLEOTIDE SEQUENCE</scope>
    <source>
        <strain evidence="1">211/11P</strain>
    </source>
</reference>
<proteinExistence type="predicted"/>
<dbReference type="AlphaFoldDB" id="A0A9D4TUC0"/>
<gene>
    <name evidence="1" type="ORF">D9Q98_002951</name>
</gene>
<keyword evidence="2" id="KW-1185">Reference proteome</keyword>
<name>A0A9D4TUC0_CHLVU</name>
<sequence length="416" mass="45194">MESGTLLGCVPGCCAVTACRDPSHNSRSKEGVAGLLLRLAVRSGREGWHRHAAHLVGTNFQTGSDEATVQLRKYAACVVGDPATPKNRILLLTGCCCRCGGGDLSETGLLARLTAHAADWLHTTIVGVSLDFQTTLVEGIMKVRGANYFLVHTAGEFKQRLENAWGWKVLHVYGSPDTEERRPGGGGSIMRVNSLFPAFKSEEGVQGVVLRPPTGTILQTAPPLCLSARYVDRAGKQYESLRVVKVPPEAVPVSDSHAEGGSAVACTPASFQSNCARKAVVLARLVDDLQSWLVDAWTRLQYPKPPTTDSWMMAWQRALVQPRVWRPPQLPTSHLSCPLLPLDCSTLQQAAGGGDDGSGMAAMPPWMRRQARLAAWQRAAPRCKLAQRLRGLLQLLHWWKSEVAALGDDVMQQELL</sequence>
<evidence type="ECO:0000313" key="2">
    <source>
        <dbReference type="Proteomes" id="UP001055712"/>
    </source>
</evidence>
<evidence type="ECO:0000313" key="1">
    <source>
        <dbReference type="EMBL" id="KAI3434897.1"/>
    </source>
</evidence>
<reference evidence="1" key="2">
    <citation type="submission" date="2020-11" db="EMBL/GenBank/DDBJ databases">
        <authorList>
            <person name="Cecchin M."/>
            <person name="Marcolungo L."/>
            <person name="Rossato M."/>
            <person name="Girolomoni L."/>
            <person name="Cosentino E."/>
            <person name="Cuine S."/>
            <person name="Li-Beisson Y."/>
            <person name="Delledonne M."/>
            <person name="Ballottari M."/>
        </authorList>
    </citation>
    <scope>NUCLEOTIDE SEQUENCE</scope>
    <source>
        <strain evidence="1">211/11P</strain>
        <tissue evidence="1">Whole cell</tissue>
    </source>
</reference>
<protein>
    <submittedName>
        <fullName evidence="1">Uncharacterized protein</fullName>
    </submittedName>
</protein>
<dbReference type="OrthoDB" id="687730at2759"/>
<accession>A0A9D4TUC0</accession>